<evidence type="ECO:0000313" key="1">
    <source>
        <dbReference type="EMBL" id="KAJ8706599.1"/>
    </source>
</evidence>
<accession>A0AAD7Y8Z7</accession>
<proteinExistence type="predicted"/>
<dbReference type="AlphaFoldDB" id="A0AAD7Y8Z7"/>
<protein>
    <submittedName>
        <fullName evidence="1">Uncharacterized protein</fullName>
    </submittedName>
</protein>
<sequence length="83" mass="9711">MDRGDQPLIGYVVRGVHIEPAHIVKKRSIDQPLRISIFYDHSVYRLEPEKFDMINNTILPEAVKFWEQALRVRKTGGPIKLNR</sequence>
<gene>
    <name evidence="1" type="ORF">PYW07_012677</name>
</gene>
<organism evidence="1 2">
    <name type="scientific">Mythimna separata</name>
    <name type="common">Oriental armyworm</name>
    <name type="synonym">Pseudaletia separata</name>
    <dbReference type="NCBI Taxonomy" id="271217"/>
    <lineage>
        <taxon>Eukaryota</taxon>
        <taxon>Metazoa</taxon>
        <taxon>Ecdysozoa</taxon>
        <taxon>Arthropoda</taxon>
        <taxon>Hexapoda</taxon>
        <taxon>Insecta</taxon>
        <taxon>Pterygota</taxon>
        <taxon>Neoptera</taxon>
        <taxon>Endopterygota</taxon>
        <taxon>Lepidoptera</taxon>
        <taxon>Glossata</taxon>
        <taxon>Ditrysia</taxon>
        <taxon>Noctuoidea</taxon>
        <taxon>Noctuidae</taxon>
        <taxon>Noctuinae</taxon>
        <taxon>Hadenini</taxon>
        <taxon>Mythimna</taxon>
    </lineage>
</organism>
<dbReference type="SUPFAM" id="SSF55486">
    <property type="entry name" value="Metalloproteases ('zincins'), catalytic domain"/>
    <property type="match status" value="1"/>
</dbReference>
<dbReference type="EMBL" id="JARGEI010000028">
    <property type="protein sequence ID" value="KAJ8706599.1"/>
    <property type="molecule type" value="Genomic_DNA"/>
</dbReference>
<name>A0AAD7Y8Z7_MYTSE</name>
<keyword evidence="2" id="KW-1185">Reference proteome</keyword>
<dbReference type="Proteomes" id="UP001231518">
    <property type="component" value="Chromosome 30"/>
</dbReference>
<evidence type="ECO:0000313" key="2">
    <source>
        <dbReference type="Proteomes" id="UP001231518"/>
    </source>
</evidence>
<reference evidence="1" key="1">
    <citation type="submission" date="2023-03" db="EMBL/GenBank/DDBJ databases">
        <title>Chromosome-level genomes of two armyworms, Mythimna separata and Mythimna loreyi, provide insights into the biosynthesis and reception of sex pheromones.</title>
        <authorList>
            <person name="Zhao H."/>
        </authorList>
    </citation>
    <scope>NUCLEOTIDE SEQUENCE</scope>
    <source>
        <strain evidence="1">BeijingLab</strain>
        <tissue evidence="1">Pupa</tissue>
    </source>
</reference>
<dbReference type="Gene3D" id="3.10.170.20">
    <property type="match status" value="1"/>
</dbReference>
<comment type="caution">
    <text evidence="1">The sequence shown here is derived from an EMBL/GenBank/DDBJ whole genome shotgun (WGS) entry which is preliminary data.</text>
</comment>